<dbReference type="Gene3D" id="3.40.50.2300">
    <property type="match status" value="1"/>
</dbReference>
<sequence length="577" mass="66215">MTFDLKLTSKHSKFLFNHSGQFNPFNLLRLLKRNLTSEECVINISNLNQCQQGLFVDKFKTLLKLVQGLESSNLRLFTIAFSDVDDAIIEKVEKETGALRDDQSLIFDCNDMPEQPASLLDPHAVKNIRGAVLLSLVLDLLELQKVEGDLTLFNETSKLTLHSACSFLHNQENAMMMWEILERWDELHSGDLRAFINRKIQICLKKRRVLTTTWSHVKRSMSQSTPVMSFYNDLHETFHLSSDVFESSESLQIWFVDDQHADGWYQLVDSMLADINADIRCFNSQADVELFLKMSQLHGEGKLPELAIVDLRLSEHESAFENYDSDDLSGFAVVESLLNAVPGLPVLIASASNKLWNLEKAIKKGAMAYWRKSDESSNNANSHAVATAMDIYCQFVEKMTSGLRQVRYCRVFAIARILDEICQKQPFTGTPFQRRTRNFFVETQHSVTWMLWQGIDEKSVNDRIFLGTMELFNEIEKFLWNNTTEKLTLYSSKRVKKDTKGRHTKIIDDTLECIDSQFDSNLLSKYESCKSVRNKLPIIHGSEGNGDVKHAEVANIETSLLIIWTLMDRLLRSQRSH</sequence>
<keyword evidence="2" id="KW-1185">Reference proteome</keyword>
<name>A0ABT2VSJ2_9ALTE</name>
<gene>
    <name evidence="1" type="ORF">OCL06_14955</name>
</gene>
<evidence type="ECO:0008006" key="3">
    <source>
        <dbReference type="Google" id="ProtNLM"/>
    </source>
</evidence>
<accession>A0ABT2VSJ2</accession>
<evidence type="ECO:0000313" key="1">
    <source>
        <dbReference type="EMBL" id="MCU7555887.1"/>
    </source>
</evidence>
<comment type="caution">
    <text evidence="1">The sequence shown here is derived from an EMBL/GenBank/DDBJ whole genome shotgun (WGS) entry which is preliminary data.</text>
</comment>
<dbReference type="Proteomes" id="UP001209257">
    <property type="component" value="Unassembled WGS sequence"/>
</dbReference>
<dbReference type="EMBL" id="JAOTJC010000013">
    <property type="protein sequence ID" value="MCU7555887.1"/>
    <property type="molecule type" value="Genomic_DNA"/>
</dbReference>
<dbReference type="SUPFAM" id="SSF52172">
    <property type="entry name" value="CheY-like"/>
    <property type="match status" value="1"/>
</dbReference>
<dbReference type="InterPro" id="IPR011006">
    <property type="entry name" value="CheY-like_superfamily"/>
</dbReference>
<dbReference type="RefSeq" id="WP_262995997.1">
    <property type="nucleotide sequence ID" value="NZ_JAOTJC010000013.1"/>
</dbReference>
<evidence type="ECO:0000313" key="2">
    <source>
        <dbReference type="Proteomes" id="UP001209257"/>
    </source>
</evidence>
<organism evidence="1 2">
    <name type="scientific">Alteromonas salexigens</name>
    <dbReference type="NCBI Taxonomy" id="2982530"/>
    <lineage>
        <taxon>Bacteria</taxon>
        <taxon>Pseudomonadati</taxon>
        <taxon>Pseudomonadota</taxon>
        <taxon>Gammaproteobacteria</taxon>
        <taxon>Alteromonadales</taxon>
        <taxon>Alteromonadaceae</taxon>
        <taxon>Alteromonas/Salinimonas group</taxon>
        <taxon>Alteromonas</taxon>
    </lineage>
</organism>
<reference evidence="2" key="1">
    <citation type="submission" date="2023-07" db="EMBL/GenBank/DDBJ databases">
        <title>Study on multiphase classification of strain Alteromonas salexigens isolated from the Yellow Sea.</title>
        <authorList>
            <person name="Sun L."/>
        </authorList>
    </citation>
    <scope>NUCLEOTIDE SEQUENCE [LARGE SCALE GENOMIC DNA]</scope>
    <source>
        <strain evidence="2">ASW11-19</strain>
    </source>
</reference>
<proteinExistence type="predicted"/>
<protein>
    <recommendedName>
        <fullName evidence="3">Response regulatory domain-containing protein</fullName>
    </recommendedName>
</protein>